<dbReference type="GO" id="GO:0015074">
    <property type="term" value="P:DNA integration"/>
    <property type="evidence" value="ECO:0007669"/>
    <property type="project" value="InterPro"/>
</dbReference>
<dbReference type="AlphaFoldDB" id="Q2SST7"/>
<dbReference type="Pfam" id="PF00665">
    <property type="entry name" value="rve"/>
    <property type="match status" value="1"/>
</dbReference>
<comment type="function">
    <text evidence="1">Involved in the transposition of the insertion sequence.</text>
</comment>
<dbReference type="PROSITE" id="PS50994">
    <property type="entry name" value="INTEGRASE"/>
    <property type="match status" value="1"/>
</dbReference>
<dbReference type="GO" id="GO:0003676">
    <property type="term" value="F:nucleic acid binding"/>
    <property type="evidence" value="ECO:0007669"/>
    <property type="project" value="InterPro"/>
</dbReference>
<organism evidence="3 4">
    <name type="scientific">Mycoplasma capricolum subsp. capricolum (strain California kid / ATCC 27343 / NCTC 10154)</name>
    <dbReference type="NCBI Taxonomy" id="340047"/>
    <lineage>
        <taxon>Bacteria</taxon>
        <taxon>Bacillati</taxon>
        <taxon>Mycoplasmatota</taxon>
        <taxon>Mollicutes</taxon>
        <taxon>Mycoplasmataceae</taxon>
        <taxon>Mycoplasma</taxon>
    </lineage>
</organism>
<name>Q2SST7_MYCCT</name>
<dbReference type="SUPFAM" id="SSF53098">
    <property type="entry name" value="Ribonuclease H-like"/>
    <property type="match status" value="1"/>
</dbReference>
<evidence type="ECO:0000313" key="3">
    <source>
        <dbReference type="EMBL" id="ABC01539.1"/>
    </source>
</evidence>
<evidence type="ECO:0000259" key="2">
    <source>
        <dbReference type="PROSITE" id="PS50994"/>
    </source>
</evidence>
<proteinExistence type="predicted"/>
<evidence type="ECO:0000256" key="1">
    <source>
        <dbReference type="ARBA" id="ARBA00002286"/>
    </source>
</evidence>
<dbReference type="InterPro" id="IPR012337">
    <property type="entry name" value="RNaseH-like_sf"/>
</dbReference>
<dbReference type="HOGENOM" id="CLU_027402_27_0_14"/>
<dbReference type="Pfam" id="PF13276">
    <property type="entry name" value="HTH_21"/>
    <property type="match status" value="1"/>
</dbReference>
<dbReference type="KEGG" id="mcp:MCAP_0187"/>
<sequence length="374" mass="44816">MLMKYSLEFKHKVFNEFKFKSLKELSSIYNINYNTLKYWKYQTQKILLKKINHQAKVLFKHQQNLNGLLKIKEIWQKHNKKSISVFHQIYQIQKEFDIPINKILNTISVSKSLYYKRLKQVEVNINKPSKLEQLIIKIFVNNHNLIGYRKIKQKLFELYNLVVNHKVILKIMRKWNLVVGWLKNKSKTPHHKSGKNKFNIPDLVNRNFNQFKQQGQVVYTDVTYITLNKQKYYLSTTIDGFSKEIIDYRISNKNDTHLVVKNLKHTIKKYQQLNIDISGLIIHSDHALVYESKQFRKLCLKYNIRQSMGVNYSCLDNAVIESFHGQLKKGTIHSNKKFYKSIFDYLKNIDIWCKWYNKSKNSSIKLNKRKLLIC</sequence>
<dbReference type="Proteomes" id="UP000001928">
    <property type="component" value="Chromosome"/>
</dbReference>
<dbReference type="PhylomeDB" id="Q2SST7"/>
<dbReference type="InterPro" id="IPR036397">
    <property type="entry name" value="RNaseH_sf"/>
</dbReference>
<evidence type="ECO:0000313" key="4">
    <source>
        <dbReference type="Proteomes" id="UP000001928"/>
    </source>
</evidence>
<feature type="domain" description="Integrase catalytic" evidence="2">
    <location>
        <begin position="210"/>
        <end position="374"/>
    </location>
</feature>
<protein>
    <submittedName>
        <fullName evidence="3">Transposase (IS3 family), putative</fullName>
    </submittedName>
</protein>
<dbReference type="EMBL" id="CP000123">
    <property type="protein sequence ID" value="ABC01539.1"/>
    <property type="molecule type" value="Genomic_DNA"/>
</dbReference>
<dbReference type="InterPro" id="IPR025948">
    <property type="entry name" value="HTH-like_dom"/>
</dbReference>
<gene>
    <name evidence="3" type="ordered locus">MCAP_0187</name>
</gene>
<dbReference type="PANTHER" id="PTHR46889">
    <property type="entry name" value="TRANSPOSASE INSF FOR INSERTION SEQUENCE IS3B-RELATED"/>
    <property type="match status" value="1"/>
</dbReference>
<dbReference type="InterPro" id="IPR048020">
    <property type="entry name" value="Transpos_IS3"/>
</dbReference>
<dbReference type="Gene3D" id="3.30.420.10">
    <property type="entry name" value="Ribonuclease H-like superfamily/Ribonuclease H"/>
    <property type="match status" value="1"/>
</dbReference>
<dbReference type="InterPro" id="IPR050900">
    <property type="entry name" value="Transposase_IS3/IS150/IS904"/>
</dbReference>
<dbReference type="InterPro" id="IPR001584">
    <property type="entry name" value="Integrase_cat-core"/>
</dbReference>
<dbReference type="NCBIfam" id="NF033516">
    <property type="entry name" value="transpos_IS3"/>
    <property type="match status" value="1"/>
</dbReference>
<dbReference type="PANTHER" id="PTHR46889:SF5">
    <property type="entry name" value="INTEGRASE PROTEIN"/>
    <property type="match status" value="1"/>
</dbReference>
<reference evidence="3 4" key="1">
    <citation type="submission" date="2005-09" db="EMBL/GenBank/DDBJ databases">
        <authorList>
            <person name="Glass J.I."/>
            <person name="Lartigue C."/>
            <person name="Pfannkoch C."/>
            <person name="Baden-Tillson H."/>
            <person name="Smith H.O."/>
            <person name="Venter J.C."/>
            <person name="Roske K."/>
            <person name="Wise K.S."/>
            <person name="Calcutt M.J."/>
            <person name="Nelson W.C."/>
            <person name="Nierman W.C."/>
        </authorList>
    </citation>
    <scope>NUCLEOTIDE SEQUENCE [LARGE SCALE GENOMIC DNA]</scope>
    <source>
        <strain evidence="4">California kid / ATCC 27343 / NCTC 10154</strain>
    </source>
</reference>
<accession>Q2SST7</accession>